<protein>
    <submittedName>
        <fullName evidence="1">Uncharacterized protein</fullName>
    </submittedName>
</protein>
<accession>A0A6A3M1F3</accession>
<name>A0A6A3M1F3_9STRA</name>
<evidence type="ECO:0000313" key="1">
    <source>
        <dbReference type="EMBL" id="KAE9025436.1"/>
    </source>
</evidence>
<dbReference type="Proteomes" id="UP000429607">
    <property type="component" value="Unassembled WGS sequence"/>
</dbReference>
<organism evidence="1 2">
    <name type="scientific">Phytophthora rubi</name>
    <dbReference type="NCBI Taxonomy" id="129364"/>
    <lineage>
        <taxon>Eukaryota</taxon>
        <taxon>Sar</taxon>
        <taxon>Stramenopiles</taxon>
        <taxon>Oomycota</taxon>
        <taxon>Peronosporomycetes</taxon>
        <taxon>Peronosporales</taxon>
        <taxon>Peronosporaceae</taxon>
        <taxon>Phytophthora</taxon>
    </lineage>
</organism>
<reference evidence="1 2" key="1">
    <citation type="submission" date="2018-09" db="EMBL/GenBank/DDBJ databases">
        <title>Genomic investigation of the strawberry pathogen Phytophthora fragariae indicates pathogenicity is determined by transcriptional variation in three key races.</title>
        <authorList>
            <person name="Adams T.M."/>
            <person name="Armitage A.D."/>
            <person name="Sobczyk M.K."/>
            <person name="Bates H.J."/>
            <person name="Dunwell J.M."/>
            <person name="Nellist C.F."/>
            <person name="Harrison R.J."/>
        </authorList>
    </citation>
    <scope>NUCLEOTIDE SEQUENCE [LARGE SCALE GENOMIC DNA]</scope>
    <source>
        <strain evidence="1 2">SCRP249</strain>
    </source>
</reference>
<dbReference type="AlphaFoldDB" id="A0A6A3M1F3"/>
<comment type="caution">
    <text evidence="1">The sequence shown here is derived from an EMBL/GenBank/DDBJ whole genome shotgun (WGS) entry which is preliminary data.</text>
</comment>
<sequence>MLNSCDKASIVLRSLMNSRTVNKCQIFKRPLVVDFINVRKVIKTCKKNHNFCIDERFKDKDAASGMHAVSMEPKSSYQTTENTDEGDILRSDVQGRILREAIVNHIQNFNLRRPRSRITRAEPSGEYWPRRM</sequence>
<evidence type="ECO:0000313" key="2">
    <source>
        <dbReference type="Proteomes" id="UP000429607"/>
    </source>
</evidence>
<proteinExistence type="predicted"/>
<gene>
    <name evidence="1" type="ORF">PR001_g12427</name>
</gene>
<dbReference type="EMBL" id="QXFV01000808">
    <property type="protein sequence ID" value="KAE9025436.1"/>
    <property type="molecule type" value="Genomic_DNA"/>
</dbReference>